<dbReference type="AlphaFoldDB" id="A0A4R9JNE6"/>
<sequence length="105" mass="12220">MEKPNPRQRRTFTADDKIGFIRKHLLKSKLVDTCDEHRIHPTMMQNWLKVVLEAGREALAGSSKKETKDHQKLIAKYEKELEKKNRIIAELSGEILNLKKDLGEL</sequence>
<dbReference type="OrthoDB" id="289445at2"/>
<dbReference type="SUPFAM" id="SSF46689">
    <property type="entry name" value="Homeodomain-like"/>
    <property type="match status" value="1"/>
</dbReference>
<protein>
    <submittedName>
        <fullName evidence="2">Transposase</fullName>
    </submittedName>
</protein>
<name>A0A4R9JNE6_9LEPT</name>
<keyword evidence="3" id="KW-1185">Reference proteome</keyword>
<accession>A0A4R9JNE6</accession>
<comment type="caution">
    <text evidence="2">The sequence shown here is derived from an EMBL/GenBank/DDBJ whole genome shotgun (WGS) entry which is preliminary data.</text>
</comment>
<proteinExistence type="predicted"/>
<evidence type="ECO:0000256" key="1">
    <source>
        <dbReference type="SAM" id="Coils"/>
    </source>
</evidence>
<gene>
    <name evidence="2" type="ORF">EHQ59_15745</name>
</gene>
<keyword evidence="1" id="KW-0175">Coiled coil</keyword>
<evidence type="ECO:0000313" key="2">
    <source>
        <dbReference type="EMBL" id="TGL48385.1"/>
    </source>
</evidence>
<organism evidence="2 3">
    <name type="scientific">Leptospira kemamanensis</name>
    <dbReference type="NCBI Taxonomy" id="2484942"/>
    <lineage>
        <taxon>Bacteria</taxon>
        <taxon>Pseudomonadati</taxon>
        <taxon>Spirochaetota</taxon>
        <taxon>Spirochaetia</taxon>
        <taxon>Leptospirales</taxon>
        <taxon>Leptospiraceae</taxon>
        <taxon>Leptospira</taxon>
    </lineage>
</organism>
<dbReference type="EMBL" id="RQGG01000045">
    <property type="protein sequence ID" value="TGL48385.1"/>
    <property type="molecule type" value="Genomic_DNA"/>
</dbReference>
<dbReference type="InterPro" id="IPR009057">
    <property type="entry name" value="Homeodomain-like_sf"/>
</dbReference>
<reference evidence="2" key="1">
    <citation type="journal article" date="2019" name="PLoS Negl. Trop. Dis.">
        <title>Revisiting the worldwide diversity of Leptospira species in the environment.</title>
        <authorList>
            <person name="Vincent A.T."/>
            <person name="Schiettekatte O."/>
            <person name="Bourhy P."/>
            <person name="Veyrier F.J."/>
            <person name="Picardeau M."/>
        </authorList>
    </citation>
    <scope>NUCLEOTIDE SEQUENCE [LARGE SCALE GENOMIC DNA]</scope>
    <source>
        <strain evidence="2">201702454</strain>
    </source>
</reference>
<dbReference type="Proteomes" id="UP000297609">
    <property type="component" value="Unassembled WGS sequence"/>
</dbReference>
<evidence type="ECO:0000313" key="3">
    <source>
        <dbReference type="Proteomes" id="UP000297609"/>
    </source>
</evidence>
<feature type="coiled-coil region" evidence="1">
    <location>
        <begin position="67"/>
        <end position="101"/>
    </location>
</feature>